<evidence type="ECO:0000313" key="3">
    <source>
        <dbReference type="Proteomes" id="UP000610760"/>
    </source>
</evidence>
<dbReference type="Gene3D" id="3.40.50.360">
    <property type="match status" value="1"/>
</dbReference>
<accession>A0A926E4U0</accession>
<dbReference type="InterPro" id="IPR029039">
    <property type="entry name" value="Flavoprotein-like_sf"/>
</dbReference>
<dbReference type="InterPro" id="IPR052200">
    <property type="entry name" value="Protoporphyrinogen_IX_DH"/>
</dbReference>
<dbReference type="Proteomes" id="UP000610760">
    <property type="component" value="Unassembled WGS sequence"/>
</dbReference>
<dbReference type="PANTHER" id="PTHR38030:SF2">
    <property type="entry name" value="PROTOPORPHYRINOGEN IX DEHYDROGENASE [QUINONE]"/>
    <property type="match status" value="1"/>
</dbReference>
<keyword evidence="3" id="KW-1185">Reference proteome</keyword>
<dbReference type="EMBL" id="JACRSV010000001">
    <property type="protein sequence ID" value="MBC8559555.1"/>
    <property type="molecule type" value="Genomic_DNA"/>
</dbReference>
<dbReference type="RefSeq" id="WP_249294446.1">
    <property type="nucleotide sequence ID" value="NZ_JACRSV010000001.1"/>
</dbReference>
<comment type="caution">
    <text evidence="2">The sequence shown here is derived from an EMBL/GenBank/DDBJ whole genome shotgun (WGS) entry which is preliminary data.</text>
</comment>
<dbReference type="GO" id="GO:0070819">
    <property type="term" value="F:menaquinone-dependent protoporphyrinogen oxidase activity"/>
    <property type="evidence" value="ECO:0007669"/>
    <property type="project" value="TreeGrafter"/>
</dbReference>
<dbReference type="SUPFAM" id="SSF52218">
    <property type="entry name" value="Flavoproteins"/>
    <property type="match status" value="1"/>
</dbReference>
<proteinExistence type="predicted"/>
<gene>
    <name evidence="2" type="ORF">H8710_05645</name>
</gene>
<dbReference type="InterPro" id="IPR026816">
    <property type="entry name" value="Flavodoxin_dom"/>
</dbReference>
<dbReference type="Pfam" id="PF12724">
    <property type="entry name" value="Flavodoxin_5"/>
    <property type="match status" value="1"/>
</dbReference>
<protein>
    <submittedName>
        <fullName evidence="2">Flavodoxin domain-containing protein</fullName>
    </submittedName>
</protein>
<dbReference type="InterPro" id="IPR001226">
    <property type="entry name" value="Flavodoxin_CS"/>
</dbReference>
<reference evidence="2" key="1">
    <citation type="submission" date="2020-08" db="EMBL/GenBank/DDBJ databases">
        <title>Genome public.</title>
        <authorList>
            <person name="Liu C."/>
            <person name="Sun Q."/>
        </authorList>
    </citation>
    <scope>NUCLEOTIDE SEQUENCE</scope>
    <source>
        <strain evidence="2">NSJ-33</strain>
    </source>
</reference>
<organism evidence="2 3">
    <name type="scientific">Fumia xinanensis</name>
    <dbReference type="NCBI Taxonomy" id="2763659"/>
    <lineage>
        <taxon>Bacteria</taxon>
        <taxon>Bacillati</taxon>
        <taxon>Bacillota</taxon>
        <taxon>Clostridia</taxon>
        <taxon>Eubacteriales</taxon>
        <taxon>Oscillospiraceae</taxon>
        <taxon>Fumia</taxon>
    </lineage>
</organism>
<sequence>MKDAVVLYSSRYGSTKRYAEAIAARLHCPALDAKNGKQVLSEYETIIFGGGIYASGIRGVSLLAKNFEKLRDKRLFVYTVGISDPTVPGRFSPILEKNFSPKMREQIRFFHFRGALDYGRMSFLHRSMMKMLKSIVEKKPLSERTDEDEGILSSFGSKVDFFDENAVSPLVEAVEKGSL</sequence>
<evidence type="ECO:0000313" key="2">
    <source>
        <dbReference type="EMBL" id="MBC8559555.1"/>
    </source>
</evidence>
<feature type="domain" description="Flavodoxin" evidence="1">
    <location>
        <begin position="5"/>
        <end position="139"/>
    </location>
</feature>
<dbReference type="AlphaFoldDB" id="A0A926E4U0"/>
<dbReference type="GO" id="GO:0006783">
    <property type="term" value="P:heme biosynthetic process"/>
    <property type="evidence" value="ECO:0007669"/>
    <property type="project" value="TreeGrafter"/>
</dbReference>
<dbReference type="PANTHER" id="PTHR38030">
    <property type="entry name" value="PROTOPORPHYRINOGEN IX DEHYDROGENASE [MENAQUINONE]"/>
    <property type="match status" value="1"/>
</dbReference>
<evidence type="ECO:0000259" key="1">
    <source>
        <dbReference type="Pfam" id="PF12724"/>
    </source>
</evidence>
<dbReference type="GO" id="GO:0009055">
    <property type="term" value="F:electron transfer activity"/>
    <property type="evidence" value="ECO:0007669"/>
    <property type="project" value="InterPro"/>
</dbReference>
<dbReference type="PROSITE" id="PS00201">
    <property type="entry name" value="FLAVODOXIN"/>
    <property type="match status" value="1"/>
</dbReference>
<name>A0A926E4U0_9FIRM</name>
<dbReference type="GO" id="GO:0010181">
    <property type="term" value="F:FMN binding"/>
    <property type="evidence" value="ECO:0007669"/>
    <property type="project" value="InterPro"/>
</dbReference>